<proteinExistence type="predicted"/>
<dbReference type="PANTHER" id="PTHR37422">
    <property type="entry name" value="TEICHURONIC ACID BIOSYNTHESIS PROTEIN TUAE"/>
    <property type="match status" value="1"/>
</dbReference>
<protein>
    <recommendedName>
        <fullName evidence="6">O-antigen ligase-related domain-containing protein</fullName>
    </recommendedName>
</protein>
<keyword evidence="2 5" id="KW-0812">Transmembrane</keyword>
<dbReference type="GO" id="GO:0016020">
    <property type="term" value="C:membrane"/>
    <property type="evidence" value="ECO:0007669"/>
    <property type="project" value="UniProtKB-SubCell"/>
</dbReference>
<sequence>MAILITEVLSYLVWFEIIPPFKNALAENPTPFMSHISYNPILGFAIYLVGHKILFDNNLSKLKLFLYSFFAASMSINMFITAGRAGHVMFFVMISILILQYFNYKKYKKIKSLLIISIVIPAIFLTAYQTSNLFSERIDETITNIVSFSENTNKKNSVGQRLTYAINSWEVIQKNPLFGAGTGDFRVEYKKVNMVNTPNLPNTHNPHNMYLLILTQLGLLGLVSLMSIFYYQIKLSFYASNKFIRDVGFT</sequence>
<dbReference type="InterPro" id="IPR007016">
    <property type="entry name" value="O-antigen_ligase-rel_domated"/>
</dbReference>
<feature type="transmembrane region" description="Helical" evidence="5">
    <location>
        <begin position="209"/>
        <end position="231"/>
    </location>
</feature>
<dbReference type="AlphaFoldDB" id="A0A383ALH2"/>
<keyword evidence="3 5" id="KW-1133">Transmembrane helix</keyword>
<dbReference type="PANTHER" id="PTHR37422:SF13">
    <property type="entry name" value="LIPOPOLYSACCHARIDE BIOSYNTHESIS PROTEIN PA4999-RELATED"/>
    <property type="match status" value="1"/>
</dbReference>
<evidence type="ECO:0000256" key="4">
    <source>
        <dbReference type="ARBA" id="ARBA00023136"/>
    </source>
</evidence>
<evidence type="ECO:0000313" key="7">
    <source>
        <dbReference type="EMBL" id="SVE08524.1"/>
    </source>
</evidence>
<comment type="subcellular location">
    <subcellularLocation>
        <location evidence="1">Membrane</location>
        <topology evidence="1">Multi-pass membrane protein</topology>
    </subcellularLocation>
</comment>
<evidence type="ECO:0000256" key="3">
    <source>
        <dbReference type="ARBA" id="ARBA00022989"/>
    </source>
</evidence>
<evidence type="ECO:0000256" key="5">
    <source>
        <dbReference type="SAM" id="Phobius"/>
    </source>
</evidence>
<evidence type="ECO:0000256" key="1">
    <source>
        <dbReference type="ARBA" id="ARBA00004141"/>
    </source>
</evidence>
<dbReference type="Pfam" id="PF04932">
    <property type="entry name" value="Wzy_C"/>
    <property type="match status" value="1"/>
</dbReference>
<gene>
    <name evidence="7" type="ORF">METZ01_LOCUS461378</name>
</gene>
<name>A0A383ALH2_9ZZZZ</name>
<dbReference type="InterPro" id="IPR051533">
    <property type="entry name" value="WaaL-like"/>
</dbReference>
<feature type="transmembrane region" description="Helical" evidence="5">
    <location>
        <begin position="110"/>
        <end position="128"/>
    </location>
</feature>
<feature type="transmembrane region" description="Helical" evidence="5">
    <location>
        <begin position="62"/>
        <end position="80"/>
    </location>
</feature>
<reference evidence="7" key="1">
    <citation type="submission" date="2018-05" db="EMBL/GenBank/DDBJ databases">
        <authorList>
            <person name="Lanie J.A."/>
            <person name="Ng W.-L."/>
            <person name="Kazmierczak K.M."/>
            <person name="Andrzejewski T.M."/>
            <person name="Davidsen T.M."/>
            <person name="Wayne K.J."/>
            <person name="Tettelin H."/>
            <person name="Glass J.I."/>
            <person name="Rusch D."/>
            <person name="Podicherti R."/>
            <person name="Tsui H.-C.T."/>
            <person name="Winkler M.E."/>
        </authorList>
    </citation>
    <scope>NUCLEOTIDE SEQUENCE</scope>
</reference>
<keyword evidence="4 5" id="KW-0472">Membrane</keyword>
<evidence type="ECO:0000259" key="6">
    <source>
        <dbReference type="Pfam" id="PF04932"/>
    </source>
</evidence>
<feature type="domain" description="O-antigen ligase-related" evidence="6">
    <location>
        <begin position="70"/>
        <end position="225"/>
    </location>
</feature>
<feature type="transmembrane region" description="Helical" evidence="5">
    <location>
        <begin position="32"/>
        <end position="50"/>
    </location>
</feature>
<accession>A0A383ALH2</accession>
<dbReference type="EMBL" id="UINC01193088">
    <property type="protein sequence ID" value="SVE08524.1"/>
    <property type="molecule type" value="Genomic_DNA"/>
</dbReference>
<feature type="transmembrane region" description="Helical" evidence="5">
    <location>
        <begin position="86"/>
        <end position="103"/>
    </location>
</feature>
<organism evidence="7">
    <name type="scientific">marine metagenome</name>
    <dbReference type="NCBI Taxonomy" id="408172"/>
    <lineage>
        <taxon>unclassified sequences</taxon>
        <taxon>metagenomes</taxon>
        <taxon>ecological metagenomes</taxon>
    </lineage>
</organism>
<evidence type="ECO:0000256" key="2">
    <source>
        <dbReference type="ARBA" id="ARBA00022692"/>
    </source>
</evidence>
<feature type="non-terminal residue" evidence="7">
    <location>
        <position position="250"/>
    </location>
</feature>